<dbReference type="InterPro" id="IPR041515">
    <property type="entry name" value="PPAF-2-like_Clip"/>
</dbReference>
<keyword evidence="1" id="KW-1015">Disulfide bond</keyword>
<comment type="similarity">
    <text evidence="3">Belongs to the peptidase S1 family. CLIP subfamily.</text>
</comment>
<dbReference type="RefSeq" id="XP_029713272.2">
    <property type="nucleotide sequence ID" value="XM_029857412.2"/>
</dbReference>
<dbReference type="GeneID" id="115257606"/>
<evidence type="ECO:0000256" key="2">
    <source>
        <dbReference type="ARBA" id="ARBA00023180"/>
    </source>
</evidence>
<dbReference type="InterPro" id="IPR043504">
    <property type="entry name" value="Peptidase_S1_PA_chymotrypsin"/>
</dbReference>
<protein>
    <recommendedName>
        <fullName evidence="4">Peptidase S1 domain-containing protein</fullName>
    </recommendedName>
</protein>
<dbReference type="SUPFAM" id="SSF50494">
    <property type="entry name" value="Trypsin-like serine proteases"/>
    <property type="match status" value="1"/>
</dbReference>
<dbReference type="PANTHER" id="PTHR24256">
    <property type="entry name" value="TRYPTASE-RELATED"/>
    <property type="match status" value="1"/>
</dbReference>
<dbReference type="PROSITE" id="PS50240">
    <property type="entry name" value="TRYPSIN_DOM"/>
    <property type="match status" value="1"/>
</dbReference>
<evidence type="ECO:0000313" key="5">
    <source>
        <dbReference type="EnsemblMetazoa" id="AALFPA23_007623.P10201"/>
    </source>
</evidence>
<name>A0ABM1YBM8_AEDAL</name>
<evidence type="ECO:0000256" key="3">
    <source>
        <dbReference type="ARBA" id="ARBA00024195"/>
    </source>
</evidence>
<dbReference type="Pfam" id="PF18322">
    <property type="entry name" value="CLIP_1"/>
    <property type="match status" value="1"/>
</dbReference>
<dbReference type="Pfam" id="PF00089">
    <property type="entry name" value="Trypsin"/>
    <property type="match status" value="1"/>
</dbReference>
<evidence type="ECO:0000259" key="4">
    <source>
        <dbReference type="PROSITE" id="PS50240"/>
    </source>
</evidence>
<accession>A0ABM1YBM8</accession>
<feature type="domain" description="Peptidase S1" evidence="4">
    <location>
        <begin position="894"/>
        <end position="1117"/>
    </location>
</feature>
<dbReference type="Proteomes" id="UP000069940">
    <property type="component" value="Unassembled WGS sequence"/>
</dbReference>
<dbReference type="EnsemblMetazoa" id="AALFPA23_007623.R10201">
    <property type="protein sequence ID" value="AALFPA23_007623.P10201"/>
    <property type="gene ID" value="AALFPA23_007623"/>
</dbReference>
<evidence type="ECO:0000313" key="6">
    <source>
        <dbReference type="Proteomes" id="UP000069940"/>
    </source>
</evidence>
<reference evidence="6" key="1">
    <citation type="journal article" date="2015" name="Proc. Natl. Acad. Sci. U.S.A.">
        <title>Genome sequence of the Asian Tiger mosquito, Aedes albopictus, reveals insights into its biology, genetics, and evolution.</title>
        <authorList>
            <person name="Chen X.G."/>
            <person name="Jiang X."/>
            <person name="Gu J."/>
            <person name="Xu M."/>
            <person name="Wu Y."/>
            <person name="Deng Y."/>
            <person name="Zhang C."/>
            <person name="Bonizzoni M."/>
            <person name="Dermauw W."/>
            <person name="Vontas J."/>
            <person name="Armbruster P."/>
            <person name="Huang X."/>
            <person name="Yang Y."/>
            <person name="Zhang H."/>
            <person name="He W."/>
            <person name="Peng H."/>
            <person name="Liu Y."/>
            <person name="Wu K."/>
            <person name="Chen J."/>
            <person name="Lirakis M."/>
            <person name="Topalis P."/>
            <person name="Van Leeuwen T."/>
            <person name="Hall A.B."/>
            <person name="Jiang X."/>
            <person name="Thorpe C."/>
            <person name="Mueller R.L."/>
            <person name="Sun C."/>
            <person name="Waterhouse R.M."/>
            <person name="Yan G."/>
            <person name="Tu Z.J."/>
            <person name="Fang X."/>
            <person name="James A.A."/>
        </authorList>
    </citation>
    <scope>NUCLEOTIDE SEQUENCE [LARGE SCALE GENOMIC DNA]</scope>
    <source>
        <strain evidence="6">Foshan</strain>
    </source>
</reference>
<dbReference type="SMART" id="SM00020">
    <property type="entry name" value="Tryp_SPc"/>
    <property type="match status" value="1"/>
</dbReference>
<dbReference type="InterPro" id="IPR051487">
    <property type="entry name" value="Ser/Thr_Proteases_Immune/Dev"/>
</dbReference>
<dbReference type="InterPro" id="IPR001254">
    <property type="entry name" value="Trypsin_dom"/>
</dbReference>
<evidence type="ECO:0000256" key="1">
    <source>
        <dbReference type="ARBA" id="ARBA00023157"/>
    </source>
</evidence>
<proteinExistence type="inferred from homology"/>
<keyword evidence="2" id="KW-0325">Glycoprotein</keyword>
<dbReference type="Gene3D" id="2.40.10.10">
    <property type="entry name" value="Trypsin-like serine proteases"/>
    <property type="match status" value="1"/>
</dbReference>
<reference evidence="5" key="2">
    <citation type="submission" date="2025-05" db="UniProtKB">
        <authorList>
            <consortium name="EnsemblMetazoa"/>
        </authorList>
    </citation>
    <scope>IDENTIFICATION</scope>
    <source>
        <strain evidence="5">Foshan</strain>
    </source>
</reference>
<keyword evidence="6" id="KW-1185">Reference proteome</keyword>
<organism evidence="5 6">
    <name type="scientific">Aedes albopictus</name>
    <name type="common">Asian tiger mosquito</name>
    <name type="synonym">Stegomyia albopicta</name>
    <dbReference type="NCBI Taxonomy" id="7160"/>
    <lineage>
        <taxon>Eukaryota</taxon>
        <taxon>Metazoa</taxon>
        <taxon>Ecdysozoa</taxon>
        <taxon>Arthropoda</taxon>
        <taxon>Hexapoda</taxon>
        <taxon>Insecta</taxon>
        <taxon>Pterygota</taxon>
        <taxon>Neoptera</taxon>
        <taxon>Endopterygota</taxon>
        <taxon>Diptera</taxon>
        <taxon>Nematocera</taxon>
        <taxon>Culicoidea</taxon>
        <taxon>Culicidae</taxon>
        <taxon>Culicinae</taxon>
        <taxon>Aedini</taxon>
        <taxon>Aedes</taxon>
        <taxon>Stegomyia</taxon>
    </lineage>
</organism>
<dbReference type="InterPro" id="IPR009003">
    <property type="entry name" value="Peptidase_S1_PA"/>
</dbReference>
<sequence>MRTSYFKTPITRRFQAPVDCNTGQRATMRNRYFRFKTIIPTSTTTIHSSRSSFVLVVSIRDAMSQAGRDFDMGRFSSSLVIIVALLVITWECEAQDNLKCSSGVCVPTYLCAKDSNIVKTDGDQLLDLRFEENECPNDMICCGVDDEPAGKGDLLPEGSCNGECVKESECRTRTEVVDLRLGKNVCGAGRVCCEKQPSKACQGKCVPQSQCSDYNPVQGLINLRFENDGCPTNQICCNNVKISETCEGLCLPRADCASVRTESKYDDNRCPRQLVCCSEPKPSLPTAQVKCEGKCLPASQCPTSAVEGINLRLSNGCPFSEVCCSTALPQCDGTCTTADRCADASRNNTDAVDLRLTTLNCPFDQICCRKLKEVTSSCDGTCVPVQQCPELNTWDSSINLRLSENSCPFKTVCCKNSSLKFLCNGTCVTQGQCNDAIDLRVSHNCPKNKVCCENVQIETLETPAVQKCNGICVPSMDCPRDTNINEFNLRLTYGSCPGNKVCCLIKPTEMFLPPRDECERTCVPQNQCSEEYQMNLRKFGTSCPFNQVCCKVPKISSSCEGTCVTTDMCLDPPLLNLRFSDSNVCTNNQICCKSPRPPEFSCSGQCVPVGTCSATPLNLGSVDLRLMNDLCPKGTQCCPHASTCEGKCVTRDQCDDNFGSQGINLRIEDPNACPANQMCCKKLKLPQTSKSCDGNCVSAAKCPIDLRFNSEQCPFNEVCCKGSSKSNVTEVLLSSVCDGTCVPNWQCSPSDVDLRVNDGQCSANQVCCKTKLPPCPGQCVSPELCEDVGINLRFMQSSCAKNQVCCQNLKPQTCPGECVPANQCSRRMPGKSLVDLRLTGNGCSSDKVCCMIPNPFQTPLMVPSAPSPSSPSGTSCTLKPESKTGILKKPDVKWLANIWTRQELLGVSRRQFVCTGTLLKSDLVLTTADCVKDITPEGMYVRIDDFNLKPLATLSPRREFDVTKIILHPDYSSTDRSANVAVLKLAKNATRSANVCLPNQSKLNPEDLCLLIGWNKLNIMDETIPYATPDKSSVSALTTGAKCEEGYICSDDRKQSTQGQCTDAFQGSPLICFAGNGSNWVQMGMVAAGNMGCNEEGVPNSFVSIGAYGSWIQEQVAPSFRQIATPTDPNRRYLPPVV</sequence>